<dbReference type="EMBL" id="JAATJU010014700">
    <property type="protein sequence ID" value="KAH0517633.1"/>
    <property type="molecule type" value="Genomic_DNA"/>
</dbReference>
<organism evidence="2 3">
    <name type="scientific">Microtus ochrogaster</name>
    <name type="common">Prairie vole</name>
    <dbReference type="NCBI Taxonomy" id="79684"/>
    <lineage>
        <taxon>Eukaryota</taxon>
        <taxon>Metazoa</taxon>
        <taxon>Chordata</taxon>
        <taxon>Craniata</taxon>
        <taxon>Vertebrata</taxon>
        <taxon>Euteleostomi</taxon>
        <taxon>Mammalia</taxon>
        <taxon>Eutheria</taxon>
        <taxon>Euarchontoglires</taxon>
        <taxon>Glires</taxon>
        <taxon>Rodentia</taxon>
        <taxon>Myomorpha</taxon>
        <taxon>Muroidea</taxon>
        <taxon>Cricetidae</taxon>
        <taxon>Arvicolinae</taxon>
        <taxon>Microtus</taxon>
    </lineage>
</organism>
<reference evidence="2" key="1">
    <citation type="submission" date="2020-03" db="EMBL/GenBank/DDBJ databases">
        <title>Studies in the Genomics of Life Span.</title>
        <authorList>
            <person name="Glass D."/>
        </authorList>
    </citation>
    <scope>NUCLEOTIDE SEQUENCE</scope>
    <source>
        <strain evidence="2">LTLLF</strain>
        <tissue evidence="2">Muscle</tissue>
    </source>
</reference>
<proteinExistence type="predicted"/>
<dbReference type="AlphaFoldDB" id="A0A8J6GVJ8"/>
<dbReference type="Proteomes" id="UP000710432">
    <property type="component" value="Unassembled WGS sequence"/>
</dbReference>
<protein>
    <submittedName>
        <fullName evidence="2">Regulator of G-protein signaling 20</fullName>
    </submittedName>
</protein>
<gene>
    <name evidence="2" type="ORF">LTLLF_119590</name>
</gene>
<feature type="compositionally biased region" description="Polar residues" evidence="1">
    <location>
        <begin position="155"/>
        <end position="166"/>
    </location>
</feature>
<name>A0A8J6GVJ8_MICOH</name>
<evidence type="ECO:0000256" key="1">
    <source>
        <dbReference type="SAM" id="MobiDB-lite"/>
    </source>
</evidence>
<sequence length="188" mass="20764">MPSLSQENQECLEGHLPRQATWTQLLPLFRAERDYNLRIHQAAENTGDSQAGIGVKLPDSPAFRTLLHHLSSLPCSFTRFFSDLLRRPPPSTGPRHWDCSPQIPAWPAARLSPVPHRLLLLLAASMALPGRPPRGRRLKLANLNPDPREEDACTGKSSPESVSIGDSTKPILGLPLPQPFPLARSKLD</sequence>
<accession>A0A8J6GVJ8</accession>
<evidence type="ECO:0000313" key="3">
    <source>
        <dbReference type="Proteomes" id="UP000710432"/>
    </source>
</evidence>
<feature type="region of interest" description="Disordered" evidence="1">
    <location>
        <begin position="133"/>
        <end position="188"/>
    </location>
</feature>
<evidence type="ECO:0000313" key="2">
    <source>
        <dbReference type="EMBL" id="KAH0517633.1"/>
    </source>
</evidence>
<comment type="caution">
    <text evidence="2">The sequence shown here is derived from an EMBL/GenBank/DDBJ whole genome shotgun (WGS) entry which is preliminary data.</text>
</comment>